<proteinExistence type="predicted"/>
<reference evidence="2" key="1">
    <citation type="submission" date="2020-07" db="EMBL/GenBank/DDBJ databases">
        <authorList>
            <person name="Lin J."/>
        </authorList>
    </citation>
    <scope>NUCLEOTIDE SEQUENCE</scope>
</reference>
<dbReference type="AlphaFoldDB" id="A0A6V7QBP4"/>
<sequence length="229" mass="25706">MRKPEPRVGQIPHVFRYNHRVVTGTLSVPVQPSRSDVTHWTFANCEVRVIGHVLSFFRFSGRSLTVFRPMARVPRNMVRSLAPKPKIWILVSSRIGCLAGLYRYKVVLVPVQSRELANPSLGLHFRRSCTGAYLRLWASYISTHALGLSPGLRRVENQGRSLQAGTPELAYATMFARAVLRSLRVEWDRHIPRVGMSGYHRHLGGTSCTTFEPSTQGEARDRGKGVASS</sequence>
<gene>
    <name evidence="2" type="ORF">CB5_LOCUS23691</name>
</gene>
<organism evidence="2">
    <name type="scientific">Ananas comosus var. bracteatus</name>
    <name type="common">red pineapple</name>
    <dbReference type="NCBI Taxonomy" id="296719"/>
    <lineage>
        <taxon>Eukaryota</taxon>
        <taxon>Viridiplantae</taxon>
        <taxon>Streptophyta</taxon>
        <taxon>Embryophyta</taxon>
        <taxon>Tracheophyta</taxon>
        <taxon>Spermatophyta</taxon>
        <taxon>Magnoliopsida</taxon>
        <taxon>Liliopsida</taxon>
        <taxon>Poales</taxon>
        <taxon>Bromeliaceae</taxon>
        <taxon>Bromelioideae</taxon>
        <taxon>Ananas</taxon>
    </lineage>
</organism>
<dbReference type="EMBL" id="LR862135">
    <property type="protein sequence ID" value="CAD1840480.1"/>
    <property type="molecule type" value="Genomic_DNA"/>
</dbReference>
<name>A0A6V7QBP4_ANACO</name>
<feature type="compositionally biased region" description="Polar residues" evidence="1">
    <location>
        <begin position="206"/>
        <end position="217"/>
    </location>
</feature>
<protein>
    <submittedName>
        <fullName evidence="2">Uncharacterized protein</fullName>
    </submittedName>
</protein>
<feature type="compositionally biased region" description="Basic and acidic residues" evidence="1">
    <location>
        <begin position="218"/>
        <end position="229"/>
    </location>
</feature>
<evidence type="ECO:0000256" key="1">
    <source>
        <dbReference type="SAM" id="MobiDB-lite"/>
    </source>
</evidence>
<feature type="region of interest" description="Disordered" evidence="1">
    <location>
        <begin position="205"/>
        <end position="229"/>
    </location>
</feature>
<accession>A0A6V7QBP4</accession>
<evidence type="ECO:0000313" key="2">
    <source>
        <dbReference type="EMBL" id="CAD1840480.1"/>
    </source>
</evidence>